<dbReference type="InterPro" id="IPR000237">
    <property type="entry name" value="GRIP_dom"/>
</dbReference>
<gene>
    <name evidence="4" type="ORF">NTJ_05055</name>
</gene>
<dbReference type="Proteomes" id="UP001307889">
    <property type="component" value="Chromosome 3"/>
</dbReference>
<reference evidence="4 5" key="1">
    <citation type="submission" date="2023-09" db="EMBL/GenBank/DDBJ databases">
        <title>Nesidiocoris tenuis whole genome shotgun sequence.</title>
        <authorList>
            <person name="Shibata T."/>
            <person name="Shimoda M."/>
            <person name="Kobayashi T."/>
            <person name="Uehara T."/>
        </authorList>
    </citation>
    <scope>NUCLEOTIDE SEQUENCE [LARGE SCALE GENOMIC DNA]</scope>
    <source>
        <strain evidence="4 5">Japan</strain>
    </source>
</reference>
<feature type="domain" description="GRIP" evidence="3">
    <location>
        <begin position="398"/>
        <end position="446"/>
    </location>
</feature>
<feature type="region of interest" description="Disordered" evidence="2">
    <location>
        <begin position="1"/>
        <end position="22"/>
    </location>
</feature>
<feature type="coiled-coil region" evidence="1">
    <location>
        <begin position="132"/>
        <end position="166"/>
    </location>
</feature>
<proteinExistence type="predicted"/>
<evidence type="ECO:0000256" key="1">
    <source>
        <dbReference type="SAM" id="Coils"/>
    </source>
</evidence>
<accession>A0ABN7AJ10</accession>
<dbReference type="PROSITE" id="PS50913">
    <property type="entry name" value="GRIP"/>
    <property type="match status" value="1"/>
</dbReference>
<feature type="region of interest" description="Disordered" evidence="2">
    <location>
        <begin position="211"/>
        <end position="268"/>
    </location>
</feature>
<evidence type="ECO:0000313" key="5">
    <source>
        <dbReference type="Proteomes" id="UP001307889"/>
    </source>
</evidence>
<feature type="coiled-coil region" evidence="1">
    <location>
        <begin position="273"/>
        <end position="331"/>
    </location>
</feature>
<keyword evidence="5" id="KW-1185">Reference proteome</keyword>
<dbReference type="Pfam" id="PF15290">
    <property type="entry name" value="Syntaphilin"/>
    <property type="match status" value="1"/>
</dbReference>
<evidence type="ECO:0000259" key="3">
    <source>
        <dbReference type="PROSITE" id="PS50913"/>
    </source>
</evidence>
<sequence length="451" mass="50657">MNKRRDSGSSENGPISRIPISYTPVLPRKQKVTLERHRSLHAAQDEFDSVMRRQCLSTNAVRGRSPRLEDDNESLRSGISCCSSASQCDHAHFARNGTTFSGRTKKFIVHCSPTHGEPDRYMTPTQRASSTIRRLQSQLSISQAEIQEKEYEIARLTRELVELRLGKAEAADSPVHKPLHFSNGHSSHNGGGEVERLAVEAGRMTVETTTTPCSLADSGHFEDISPTVSPRNTPHTAQAPPISHDTTDHQRSSASRMPTSPFNSSSHPLVDHVKSQEAVNAKIESLLQRLSEANDRYYELRPQYDDLKKKLEEVQKEKDELKTKFTESEDRHRQTYLQMFNKGQEAALFEVDQGTSDGPAKAATLPQLLKELEVTKAELDSVRTMYRRLLESRRTKSEQDAEVTLQFLKSAVYYFLTDRENATGHLAAIQSILGFSGDEKSAIEKASHSWK</sequence>
<keyword evidence="1" id="KW-0175">Coiled coil</keyword>
<dbReference type="Pfam" id="PF01465">
    <property type="entry name" value="GRIP"/>
    <property type="match status" value="1"/>
</dbReference>
<feature type="compositionally biased region" description="Polar residues" evidence="2">
    <location>
        <begin position="252"/>
        <end position="267"/>
    </location>
</feature>
<protein>
    <recommendedName>
        <fullName evidence="3">GRIP domain-containing protein</fullName>
    </recommendedName>
</protein>
<name>A0ABN7AJ10_9HEMI</name>
<dbReference type="InterPro" id="IPR028197">
    <property type="entry name" value="Syntaphilin/Syntabulin"/>
</dbReference>
<evidence type="ECO:0000313" key="4">
    <source>
        <dbReference type="EMBL" id="BES92247.1"/>
    </source>
</evidence>
<organism evidence="4 5">
    <name type="scientific">Nesidiocoris tenuis</name>
    <dbReference type="NCBI Taxonomy" id="355587"/>
    <lineage>
        <taxon>Eukaryota</taxon>
        <taxon>Metazoa</taxon>
        <taxon>Ecdysozoa</taxon>
        <taxon>Arthropoda</taxon>
        <taxon>Hexapoda</taxon>
        <taxon>Insecta</taxon>
        <taxon>Pterygota</taxon>
        <taxon>Neoptera</taxon>
        <taxon>Paraneoptera</taxon>
        <taxon>Hemiptera</taxon>
        <taxon>Heteroptera</taxon>
        <taxon>Panheteroptera</taxon>
        <taxon>Cimicomorpha</taxon>
        <taxon>Miridae</taxon>
        <taxon>Dicyphina</taxon>
        <taxon>Nesidiocoris</taxon>
    </lineage>
</organism>
<feature type="compositionally biased region" description="Polar residues" evidence="2">
    <location>
        <begin position="226"/>
        <end position="236"/>
    </location>
</feature>
<feature type="region of interest" description="Disordered" evidence="2">
    <location>
        <begin position="170"/>
        <end position="192"/>
    </location>
</feature>
<evidence type="ECO:0000256" key="2">
    <source>
        <dbReference type="SAM" id="MobiDB-lite"/>
    </source>
</evidence>
<dbReference type="EMBL" id="AP028911">
    <property type="protein sequence ID" value="BES92247.1"/>
    <property type="molecule type" value="Genomic_DNA"/>
</dbReference>